<sequence>MHIPYPHERSTRPIPTLADEIWLHIFHTCISTSFTESSISTSLLHLSKTETLPAQTTPFCLSAVCTSWRGICLSSTSLWSTIYLWLRVDADWSRKHKKTRMSAQCDAFELWIERSGPERPLHIALGMDHAHFEFGCSESLRIAEALVEAAGRIAVLDMIMPEWLYQFIEGEDFTRLEALKLVVPEVLDDLLRDESPQSREPVAAPPLDFSMCKHLRSVSITGMFEANAAIVLPESWDTVTDVSATHLVPGDCLKILDSIPNLKRASFELLDHLLDHWWGDEWDFISPFNERREGPVLDTLEINKASHHVVRSLLNITPLSLKHLKLGVLSSYDTITLCYLAPRYNFVLTTIPAFAESLQSLTLHNTLPHFDPLLTILPQMKALVELEIQNDWDGVSVDPYESRPDALDRSLLGGPDDDWIVSILTTPGVLPRLQRFWCTVLSLGPKEFADEVFLNFLRYRRHYAVPKARADPCSMIQDVKFISVVEQDMEISPWAPMTLVEIRGMIEDGLNIALGQTLVWDEDYGRIANFLQEESLWA</sequence>
<dbReference type="EMBL" id="JAACJK010000171">
    <property type="protein sequence ID" value="KAF5320150.1"/>
    <property type="molecule type" value="Genomic_DNA"/>
</dbReference>
<dbReference type="OrthoDB" id="2969915at2759"/>
<evidence type="ECO:0000313" key="2">
    <source>
        <dbReference type="Proteomes" id="UP000541558"/>
    </source>
</evidence>
<evidence type="ECO:0000313" key="1">
    <source>
        <dbReference type="EMBL" id="KAF5320150.1"/>
    </source>
</evidence>
<dbReference type="Proteomes" id="UP000541558">
    <property type="component" value="Unassembled WGS sequence"/>
</dbReference>
<comment type="caution">
    <text evidence="1">The sequence shown here is derived from an EMBL/GenBank/DDBJ whole genome shotgun (WGS) entry which is preliminary data.</text>
</comment>
<keyword evidence="2" id="KW-1185">Reference proteome</keyword>
<reference evidence="1 2" key="1">
    <citation type="journal article" date="2020" name="ISME J.">
        <title>Uncovering the hidden diversity of litter-decomposition mechanisms in mushroom-forming fungi.</title>
        <authorList>
            <person name="Floudas D."/>
            <person name="Bentzer J."/>
            <person name="Ahren D."/>
            <person name="Johansson T."/>
            <person name="Persson P."/>
            <person name="Tunlid A."/>
        </authorList>
    </citation>
    <scope>NUCLEOTIDE SEQUENCE [LARGE SCALE GENOMIC DNA]</scope>
    <source>
        <strain evidence="1 2">CBS 175.51</strain>
    </source>
</reference>
<name>A0A8H5BB75_9AGAR</name>
<dbReference type="AlphaFoldDB" id="A0A8H5BB75"/>
<evidence type="ECO:0008006" key="3">
    <source>
        <dbReference type="Google" id="ProtNLM"/>
    </source>
</evidence>
<accession>A0A8H5BB75</accession>
<organism evidence="1 2">
    <name type="scientific">Ephemerocybe angulata</name>
    <dbReference type="NCBI Taxonomy" id="980116"/>
    <lineage>
        <taxon>Eukaryota</taxon>
        <taxon>Fungi</taxon>
        <taxon>Dikarya</taxon>
        <taxon>Basidiomycota</taxon>
        <taxon>Agaricomycotina</taxon>
        <taxon>Agaricomycetes</taxon>
        <taxon>Agaricomycetidae</taxon>
        <taxon>Agaricales</taxon>
        <taxon>Agaricineae</taxon>
        <taxon>Psathyrellaceae</taxon>
        <taxon>Ephemerocybe</taxon>
    </lineage>
</organism>
<proteinExistence type="predicted"/>
<gene>
    <name evidence="1" type="ORF">D9611_010295</name>
</gene>
<protein>
    <recommendedName>
        <fullName evidence="3">F-box domain-containing protein</fullName>
    </recommendedName>
</protein>